<feature type="region of interest" description="Disordered" evidence="1">
    <location>
        <begin position="1"/>
        <end position="28"/>
    </location>
</feature>
<feature type="region of interest" description="Disordered" evidence="1">
    <location>
        <begin position="328"/>
        <end position="371"/>
    </location>
</feature>
<feature type="compositionally biased region" description="Low complexity" evidence="1">
    <location>
        <begin position="1"/>
        <end position="21"/>
    </location>
</feature>
<dbReference type="OrthoDB" id="7698633at2759"/>
<organism evidence="2 3">
    <name type="scientific">Atta cephalotes</name>
    <name type="common">Leafcutter ant</name>
    <dbReference type="NCBI Taxonomy" id="12957"/>
    <lineage>
        <taxon>Eukaryota</taxon>
        <taxon>Metazoa</taxon>
        <taxon>Ecdysozoa</taxon>
        <taxon>Arthropoda</taxon>
        <taxon>Hexapoda</taxon>
        <taxon>Insecta</taxon>
        <taxon>Pterygota</taxon>
        <taxon>Neoptera</taxon>
        <taxon>Endopterygota</taxon>
        <taxon>Hymenoptera</taxon>
        <taxon>Apocrita</taxon>
        <taxon>Aculeata</taxon>
        <taxon>Formicoidea</taxon>
        <taxon>Formicidae</taxon>
        <taxon>Myrmicinae</taxon>
        <taxon>Atta</taxon>
    </lineage>
</organism>
<dbReference type="STRING" id="12957.A0A158NZ61"/>
<feature type="compositionally biased region" description="Polar residues" evidence="1">
    <location>
        <begin position="416"/>
        <end position="431"/>
    </location>
</feature>
<proteinExistence type="predicted"/>
<reference evidence="2" key="2">
    <citation type="submission" date="2016-04" db="UniProtKB">
        <authorList>
            <consortium name="EnsemblMetazoa"/>
        </authorList>
    </citation>
    <scope>IDENTIFICATION</scope>
</reference>
<evidence type="ECO:0000256" key="1">
    <source>
        <dbReference type="SAM" id="MobiDB-lite"/>
    </source>
</evidence>
<name>A0A158NZ61_ATTCE</name>
<reference evidence="3" key="1">
    <citation type="journal article" date="2011" name="PLoS Genet.">
        <title>The genome sequence of the leaf-cutter ant Atta cephalotes reveals insights into its obligate symbiotic lifestyle.</title>
        <authorList>
            <person name="Suen G."/>
            <person name="Teiling C."/>
            <person name="Li L."/>
            <person name="Holt C."/>
            <person name="Abouheif E."/>
            <person name="Bornberg-Bauer E."/>
            <person name="Bouffard P."/>
            <person name="Caldera E.J."/>
            <person name="Cash E."/>
            <person name="Cavanaugh A."/>
            <person name="Denas O."/>
            <person name="Elhaik E."/>
            <person name="Fave M.J."/>
            <person name="Gadau J."/>
            <person name="Gibson J.D."/>
            <person name="Graur D."/>
            <person name="Grubbs K.J."/>
            <person name="Hagen D.E."/>
            <person name="Harkins T.T."/>
            <person name="Helmkampf M."/>
            <person name="Hu H."/>
            <person name="Johnson B.R."/>
            <person name="Kim J."/>
            <person name="Marsh S.E."/>
            <person name="Moeller J.A."/>
            <person name="Munoz-Torres M.C."/>
            <person name="Murphy M.C."/>
            <person name="Naughton M.C."/>
            <person name="Nigam S."/>
            <person name="Overson R."/>
            <person name="Rajakumar R."/>
            <person name="Reese J.T."/>
            <person name="Scott J.J."/>
            <person name="Smith C.R."/>
            <person name="Tao S."/>
            <person name="Tsutsui N.D."/>
            <person name="Viljakainen L."/>
            <person name="Wissler L."/>
            <person name="Yandell M.D."/>
            <person name="Zimmer F."/>
            <person name="Taylor J."/>
            <person name="Slater S.C."/>
            <person name="Clifton S.W."/>
            <person name="Warren W.C."/>
            <person name="Elsik C.G."/>
            <person name="Smith C.D."/>
            <person name="Weinstock G.M."/>
            <person name="Gerardo N.M."/>
            <person name="Currie C.R."/>
        </authorList>
    </citation>
    <scope>NUCLEOTIDE SEQUENCE [LARGE SCALE GENOMIC DNA]</scope>
</reference>
<dbReference type="KEGG" id="acep:105626118"/>
<keyword evidence="3" id="KW-1185">Reference proteome</keyword>
<dbReference type="InParanoid" id="A0A158NZ61"/>
<dbReference type="Proteomes" id="UP000005205">
    <property type="component" value="Unassembled WGS sequence"/>
</dbReference>
<feature type="region of interest" description="Disordered" evidence="1">
    <location>
        <begin position="493"/>
        <end position="562"/>
    </location>
</feature>
<evidence type="ECO:0000313" key="2">
    <source>
        <dbReference type="EnsemblMetazoa" id="XP_012062819.1"/>
    </source>
</evidence>
<feature type="compositionally biased region" description="Basic and acidic residues" evidence="1">
    <location>
        <begin position="432"/>
        <end position="442"/>
    </location>
</feature>
<feature type="compositionally biased region" description="Basic and acidic residues" evidence="1">
    <location>
        <begin position="525"/>
        <end position="546"/>
    </location>
</feature>
<evidence type="ECO:0000313" key="3">
    <source>
        <dbReference type="Proteomes" id="UP000005205"/>
    </source>
</evidence>
<feature type="compositionally biased region" description="Basic and acidic residues" evidence="1">
    <location>
        <begin position="493"/>
        <end position="517"/>
    </location>
</feature>
<dbReference type="EnsemblMetazoa" id="XM_012207429.1">
    <property type="protein sequence ID" value="XP_012062819.1"/>
    <property type="gene ID" value="LOC105626118"/>
</dbReference>
<accession>A0A158NZ61</accession>
<dbReference type="AlphaFoldDB" id="A0A158NZ61"/>
<gene>
    <name evidence="2" type="primary">105626118</name>
</gene>
<feature type="compositionally biased region" description="Basic and acidic residues" evidence="1">
    <location>
        <begin position="328"/>
        <end position="338"/>
    </location>
</feature>
<dbReference type="EMBL" id="ADTU01003909">
    <property type="status" value="NOT_ANNOTATED_CDS"/>
    <property type="molecule type" value="Genomic_DNA"/>
</dbReference>
<feature type="compositionally biased region" description="Basic residues" evidence="1">
    <location>
        <begin position="359"/>
        <end position="371"/>
    </location>
</feature>
<protein>
    <submittedName>
        <fullName evidence="2">Uncharacterized protein</fullName>
    </submittedName>
</protein>
<sequence>METQSSASSSNNDNENIESVNKGTATEKTNLRQEIKKLRNIIKQHEQNLQTRFKDIEDHVIKRPLQNLETSLTFSKLLNVALKNDLYRFAGFRCVKFQKDESVFNFTSTNEKQTDNTQAVQIFIQDEKTKLGKWIMPVSININNILSKTPIDKLKKLTAFIKNCKHNVDCYTARQEQFLSLKEHMSSMKHCTLQSDMGFKQISLELYGIHNSESNSYMNLIIHLLYHQDTARPYKVQIDTTNGNKLNIDIKQRLKTYFKKFKMSDLQTAFNEILSEDNSTFTWMQEDDTESLLELNNTSSSDENFITQLQSERMSSLRKLRKKRELKKKWSERIRQKTTENTISPGDSLEDNQETNHSNAKKRRIKSPQRVLIKKKKVEKAVLKQKKINKNPIEITPFHKSNVKLKQTKLNFQTQAATTSNANQISSSESKLGNKPDSEQSKIPELITSTPLYRKIRNIPLSPTLEINDITCIDTTKKTTNRLDSLDLLDYSKDSDELGNKKTSEKKTPEKKIPEKKTPKKKISEKKTPEKETTEKKMPKKVDRLLRSSMKPPKSSKILKAYSRHTRNCAGAIVDA</sequence>
<feature type="region of interest" description="Disordered" evidence="1">
    <location>
        <begin position="416"/>
        <end position="443"/>
    </location>
</feature>